<dbReference type="FunCoup" id="G7DXD0">
    <property type="interactions" value="59"/>
</dbReference>
<comment type="function">
    <text evidence="4">Component of the mitochondrial ribosome (mitoribosome), a dedicated translation machinery responsible for the synthesis of mitochondrial genome-encoded proteins, including at least some of the essential transmembrane subunits of the mitochondrial respiratory chain. The mitoribosomes are attached to the mitochondrial inner membrane and translation products are cotranslationally integrated into the membrane.</text>
</comment>
<evidence type="ECO:0000256" key="3">
    <source>
        <dbReference type="ARBA" id="ARBA00023274"/>
    </source>
</evidence>
<dbReference type="SUPFAM" id="SSF50193">
    <property type="entry name" value="Ribosomal protein L14"/>
    <property type="match status" value="1"/>
</dbReference>
<dbReference type="InterPro" id="IPR036853">
    <property type="entry name" value="Ribosomal_uL14_sf"/>
</dbReference>
<dbReference type="PANTHER" id="PTHR11761:SF3">
    <property type="entry name" value="LARGE RIBOSOMAL SUBUNIT PROTEIN UL14M"/>
    <property type="match status" value="1"/>
</dbReference>
<dbReference type="GO" id="GO:0003735">
    <property type="term" value="F:structural constituent of ribosome"/>
    <property type="evidence" value="ECO:0007669"/>
    <property type="project" value="InterPro"/>
</dbReference>
<evidence type="ECO:0000256" key="5">
    <source>
        <dbReference type="ARBA" id="ARBA00040118"/>
    </source>
</evidence>
<dbReference type="GO" id="GO:0006412">
    <property type="term" value="P:translation"/>
    <property type="evidence" value="ECO:0007669"/>
    <property type="project" value="InterPro"/>
</dbReference>
<dbReference type="EMBL" id="BABT02000061">
    <property type="protein sequence ID" value="GAA95240.1"/>
    <property type="molecule type" value="Genomic_DNA"/>
</dbReference>
<dbReference type="GO" id="GO:0070180">
    <property type="term" value="F:large ribosomal subunit rRNA binding"/>
    <property type="evidence" value="ECO:0007669"/>
    <property type="project" value="TreeGrafter"/>
</dbReference>
<keyword evidence="2 6" id="KW-0689">Ribosomal protein</keyword>
<dbReference type="GO" id="GO:0005762">
    <property type="term" value="C:mitochondrial large ribosomal subunit"/>
    <property type="evidence" value="ECO:0007669"/>
    <property type="project" value="TreeGrafter"/>
</dbReference>
<accession>G7DXD0</accession>
<dbReference type="Pfam" id="PF00238">
    <property type="entry name" value="Ribosomal_L14"/>
    <property type="match status" value="1"/>
</dbReference>
<dbReference type="CDD" id="cd00337">
    <property type="entry name" value="Ribosomal_uL14"/>
    <property type="match status" value="1"/>
</dbReference>
<keyword evidence="8" id="KW-1185">Reference proteome</keyword>
<dbReference type="HAMAP" id="MF_01367">
    <property type="entry name" value="Ribosomal_uL14"/>
    <property type="match status" value="1"/>
</dbReference>
<dbReference type="eggNOG" id="KOG0901">
    <property type="taxonomic scope" value="Eukaryota"/>
</dbReference>
<sequence>MLGLKATFNAIDNSGAIICEVVNVLKHKSNHGFARVGDEVVCVVKKARPIPAALTTTQAANKVRRGDVRRAVIVRTRKEAKRSDGSVLRFDDNAGVLINNRKELLGTRITGVVAAELKHKGWARIVALAEKIV</sequence>
<proteinExistence type="inferred from homology"/>
<organism evidence="7 8">
    <name type="scientific">Mixia osmundae (strain CBS 9802 / IAM 14324 / JCM 22182 / KY 12970)</name>
    <dbReference type="NCBI Taxonomy" id="764103"/>
    <lineage>
        <taxon>Eukaryota</taxon>
        <taxon>Fungi</taxon>
        <taxon>Dikarya</taxon>
        <taxon>Basidiomycota</taxon>
        <taxon>Pucciniomycotina</taxon>
        <taxon>Mixiomycetes</taxon>
        <taxon>Mixiales</taxon>
        <taxon>Mixiaceae</taxon>
        <taxon>Mixia</taxon>
    </lineage>
</organism>
<dbReference type="InterPro" id="IPR000218">
    <property type="entry name" value="Ribosomal_uL14"/>
</dbReference>
<dbReference type="InParanoid" id="G7DXD0"/>
<comment type="caution">
    <text evidence="7">The sequence shown here is derived from an EMBL/GenBank/DDBJ whole genome shotgun (WGS) entry which is preliminary data.</text>
</comment>
<dbReference type="OMA" id="EWEIART"/>
<dbReference type="Gene3D" id="2.40.150.20">
    <property type="entry name" value="Ribosomal protein L14"/>
    <property type="match status" value="1"/>
</dbReference>
<dbReference type="RefSeq" id="XP_014569745.1">
    <property type="nucleotide sequence ID" value="XM_014714259.1"/>
</dbReference>
<reference evidence="7 8" key="2">
    <citation type="journal article" date="2012" name="Open Biol.">
        <title>Characteristics of nucleosomes and linker DNA regions on the genome of the basidiomycete Mixia osmundae revealed by mono- and dinucleosome mapping.</title>
        <authorList>
            <person name="Nishida H."/>
            <person name="Kondo S."/>
            <person name="Matsumoto T."/>
            <person name="Suzuki Y."/>
            <person name="Yoshikawa H."/>
            <person name="Taylor T.D."/>
            <person name="Sugiyama J."/>
        </authorList>
    </citation>
    <scope>NUCLEOTIDE SEQUENCE [LARGE SCALE GENOMIC DNA]</scope>
    <source>
        <strain evidence="8">CBS 9802 / IAM 14324 / JCM 22182 / KY 12970</strain>
    </source>
</reference>
<evidence type="ECO:0000256" key="6">
    <source>
        <dbReference type="RuleBase" id="RU003949"/>
    </source>
</evidence>
<dbReference type="SMART" id="SM01374">
    <property type="entry name" value="Ribosomal_L14"/>
    <property type="match status" value="1"/>
</dbReference>
<comment type="similarity">
    <text evidence="1 6">Belongs to the universal ribosomal protein uL14 family.</text>
</comment>
<dbReference type="FunFam" id="2.40.150.20:FF:000005">
    <property type="entry name" value="50S ribosomal protein L14"/>
    <property type="match status" value="1"/>
</dbReference>
<dbReference type="Proteomes" id="UP000009131">
    <property type="component" value="Unassembled WGS sequence"/>
</dbReference>
<evidence type="ECO:0000256" key="4">
    <source>
        <dbReference type="ARBA" id="ARBA00037226"/>
    </source>
</evidence>
<dbReference type="InterPro" id="IPR005745">
    <property type="entry name" value="Ribosomal_uL14_bac-type"/>
</dbReference>
<dbReference type="OrthoDB" id="274765at2759"/>
<dbReference type="InterPro" id="IPR019972">
    <property type="entry name" value="Ribosomal_uL14_CS"/>
</dbReference>
<dbReference type="PROSITE" id="PS00049">
    <property type="entry name" value="RIBOSOMAL_L14"/>
    <property type="match status" value="1"/>
</dbReference>
<dbReference type="AlphaFoldDB" id="G7DXD0"/>
<protein>
    <recommendedName>
        <fullName evidence="5">Large ribosomal subunit protein uL14m</fullName>
    </recommendedName>
</protein>
<gene>
    <name evidence="7" type="primary">Mo01896</name>
    <name evidence="7" type="ORF">E5Q_01896</name>
</gene>
<evidence type="ECO:0000256" key="1">
    <source>
        <dbReference type="ARBA" id="ARBA00010745"/>
    </source>
</evidence>
<dbReference type="STRING" id="764103.G7DXD0"/>
<dbReference type="NCBIfam" id="TIGR01067">
    <property type="entry name" value="rplN_bact"/>
    <property type="match status" value="1"/>
</dbReference>
<keyword evidence="3 6" id="KW-0687">Ribonucleoprotein</keyword>
<reference evidence="7 8" key="1">
    <citation type="journal article" date="2011" name="J. Gen. Appl. Microbiol.">
        <title>Draft genome sequencing of the enigmatic basidiomycete Mixia osmundae.</title>
        <authorList>
            <person name="Nishida H."/>
            <person name="Nagatsuka Y."/>
            <person name="Sugiyama J."/>
        </authorList>
    </citation>
    <scope>NUCLEOTIDE SEQUENCE [LARGE SCALE GENOMIC DNA]</scope>
    <source>
        <strain evidence="8">CBS 9802 / IAM 14324 / JCM 22182 / KY 12970</strain>
    </source>
</reference>
<evidence type="ECO:0000313" key="7">
    <source>
        <dbReference type="EMBL" id="GAA95240.1"/>
    </source>
</evidence>
<dbReference type="HOGENOM" id="CLU_095071_2_0_1"/>
<name>G7DXD0_MIXOS</name>
<dbReference type="PANTHER" id="PTHR11761">
    <property type="entry name" value="50S/60S RIBOSOMAL PROTEIN L14/L23"/>
    <property type="match status" value="1"/>
</dbReference>
<evidence type="ECO:0000313" key="8">
    <source>
        <dbReference type="Proteomes" id="UP000009131"/>
    </source>
</evidence>
<evidence type="ECO:0000256" key="2">
    <source>
        <dbReference type="ARBA" id="ARBA00022980"/>
    </source>
</evidence>